<dbReference type="InterPro" id="IPR015985">
    <property type="entry name" value="TehB-like_dom"/>
</dbReference>
<feature type="domain" description="Tellurite resistance methyltransferase TehB-like" evidence="1">
    <location>
        <begin position="93"/>
        <end position="284"/>
    </location>
</feature>
<dbReference type="InterPro" id="IPR014710">
    <property type="entry name" value="RmlC-like_jellyroll"/>
</dbReference>
<dbReference type="GO" id="GO:0008757">
    <property type="term" value="F:S-adenosylmethionine-dependent methyltransferase activity"/>
    <property type="evidence" value="ECO:0007669"/>
    <property type="project" value="InterPro"/>
</dbReference>
<dbReference type="InterPro" id="IPR029063">
    <property type="entry name" value="SAM-dependent_MTases_sf"/>
</dbReference>
<evidence type="ECO:0000313" key="4">
    <source>
        <dbReference type="Proteomes" id="UP000283829"/>
    </source>
</evidence>
<dbReference type="Proteomes" id="UP000283829">
    <property type="component" value="Unassembled WGS sequence"/>
</dbReference>
<accession>A0A425AKM9</accession>
<dbReference type="CDD" id="cd02440">
    <property type="entry name" value="AdoMet_MTases"/>
    <property type="match status" value="1"/>
</dbReference>
<dbReference type="Pfam" id="PF03848">
    <property type="entry name" value="TehB"/>
    <property type="match status" value="1"/>
</dbReference>
<keyword evidence="3" id="KW-0489">Methyltransferase</keyword>
<evidence type="ECO:0000259" key="2">
    <source>
        <dbReference type="Pfam" id="PF09313"/>
    </source>
</evidence>
<evidence type="ECO:0000313" key="3">
    <source>
        <dbReference type="EMBL" id="RQJ65666.1"/>
    </source>
</evidence>
<dbReference type="InterPro" id="IPR014431">
    <property type="entry name" value="Tellurite-R_TehB-2"/>
</dbReference>
<reference evidence="3 4" key="1">
    <citation type="submission" date="2017-09" db="EMBL/GenBank/DDBJ databases">
        <title>Phenotypic and genotypic characterization of Colombian isolates of Neisseria meningitidis recovered from invasive disease.</title>
        <authorList>
            <person name="Duarte C."/>
            <person name="Gabastou J.M."/>
            <person name="Moreno J."/>
        </authorList>
    </citation>
    <scope>NUCLEOTIDE SEQUENCE [LARGE SCALE GENOMIC DNA]</scope>
    <source>
        <strain evidence="3 4">INS-Nm1124</strain>
    </source>
</reference>
<keyword evidence="3" id="KW-0808">Transferase</keyword>
<dbReference type="EMBL" id="NWXB01000016">
    <property type="protein sequence ID" value="RQJ65666.1"/>
    <property type="molecule type" value="Genomic_DNA"/>
</dbReference>
<dbReference type="RefSeq" id="WP_002222175.1">
    <property type="nucleotide sequence ID" value="NZ_CP031333.1"/>
</dbReference>
<comment type="caution">
    <text evidence="3">The sequence shown here is derived from an EMBL/GenBank/DDBJ whole genome shotgun (WGS) entry which is preliminary data.</text>
</comment>
<gene>
    <name evidence="3" type="ORF">COI09_08595</name>
</gene>
<feature type="domain" description="TehB/YeaR-like" evidence="2">
    <location>
        <begin position="17"/>
        <end position="91"/>
    </location>
</feature>
<dbReference type="PANTHER" id="PTHR43464:SF49">
    <property type="entry name" value="TELLURITE METHYLTRANSFERASE"/>
    <property type="match status" value="1"/>
</dbReference>
<dbReference type="SUPFAM" id="SSF53335">
    <property type="entry name" value="S-adenosyl-L-methionine-dependent methyltransferases"/>
    <property type="match status" value="1"/>
</dbReference>
<dbReference type="Gene3D" id="2.60.120.10">
    <property type="entry name" value="Jelly Rolls"/>
    <property type="match status" value="1"/>
</dbReference>
<evidence type="ECO:0000259" key="1">
    <source>
        <dbReference type="Pfam" id="PF03848"/>
    </source>
</evidence>
<dbReference type="SUPFAM" id="SSF51197">
    <property type="entry name" value="Clavaminate synthase-like"/>
    <property type="match status" value="1"/>
</dbReference>
<dbReference type="NCBIfam" id="NF008992">
    <property type="entry name" value="PRK12335.1"/>
    <property type="match status" value="1"/>
</dbReference>
<dbReference type="Pfam" id="PF09313">
    <property type="entry name" value="TehB-like"/>
    <property type="match status" value="1"/>
</dbReference>
<organism evidence="3 4">
    <name type="scientific">Neisseria meningitidis</name>
    <dbReference type="NCBI Taxonomy" id="487"/>
    <lineage>
        <taxon>Bacteria</taxon>
        <taxon>Pseudomonadati</taxon>
        <taxon>Pseudomonadota</taxon>
        <taxon>Betaproteobacteria</taxon>
        <taxon>Neisseriales</taxon>
        <taxon>Neisseriaceae</taxon>
        <taxon>Neisseria</taxon>
    </lineage>
</organism>
<name>A0A425AKM9_NEIME</name>
<dbReference type="GO" id="GO:0005737">
    <property type="term" value="C:cytoplasm"/>
    <property type="evidence" value="ECO:0007669"/>
    <property type="project" value="InterPro"/>
</dbReference>
<dbReference type="GO" id="GO:0032259">
    <property type="term" value="P:methylation"/>
    <property type="evidence" value="ECO:0007669"/>
    <property type="project" value="UniProtKB-KW"/>
</dbReference>
<dbReference type="InterPro" id="IPR015392">
    <property type="entry name" value="TehB/YeaR-like_dom"/>
</dbReference>
<dbReference type="Gene3D" id="3.40.50.150">
    <property type="entry name" value="Vaccinia Virus protein VP39"/>
    <property type="match status" value="1"/>
</dbReference>
<protein>
    <submittedName>
        <fullName evidence="3">Tellurite resistance methyltransferase TehB</fullName>
    </submittedName>
</protein>
<dbReference type="NCBIfam" id="TIGR00477">
    <property type="entry name" value="tehB"/>
    <property type="match status" value="1"/>
</dbReference>
<dbReference type="InterPro" id="IPR004537">
    <property type="entry name" value="Tellurite-R_MeTrfase_TehB"/>
</dbReference>
<dbReference type="GO" id="GO:0046690">
    <property type="term" value="P:response to tellurium ion"/>
    <property type="evidence" value="ECO:0007669"/>
    <property type="project" value="InterPro"/>
</dbReference>
<dbReference type="PIRSF" id="PIRSF005215">
    <property type="entry name" value="TehB"/>
    <property type="match status" value="1"/>
</dbReference>
<proteinExistence type="predicted"/>
<dbReference type="PANTHER" id="PTHR43464">
    <property type="entry name" value="METHYLTRANSFERASE"/>
    <property type="match status" value="1"/>
</dbReference>
<dbReference type="NCBIfam" id="NF008405">
    <property type="entry name" value="PRK11207.1"/>
    <property type="match status" value="1"/>
</dbReference>
<sequence>MKERIVGQSGELFCFGQMPVWKAENLPEILLSGYSSEGGEWVCLNVLQGDVEVRTQDGAAEVWSAESGDCVFAPQQVFSVKPKTDDAEIRLSMYCTAADYFHKKYGMSATHSAVVAAQDTVPAGRALDMGCGQGRNALFLGLKGFDVTAADHNPAALANVAELAEAEGLNVRTLEYDLNAAALQGEFDYIVATVVLMFLMPQRVPDVIADMQAHTAAGGYNLIVSAMDTADFPCPMPFPFKFKEGELKDYYRDWELVEYKEELGSMHAKDENGNPIRFKFVTMLAKKPE</sequence>
<dbReference type="AlphaFoldDB" id="A0A425AKM9"/>